<dbReference type="PANTHER" id="PTHR31680">
    <property type="entry name" value="LONGIFOLIA PROTEIN"/>
    <property type="match status" value="1"/>
</dbReference>
<dbReference type="PANTHER" id="PTHR31680:SF12">
    <property type="entry name" value="OS11G0587300 PROTEIN"/>
    <property type="match status" value="1"/>
</dbReference>
<evidence type="ECO:0000259" key="2">
    <source>
        <dbReference type="Pfam" id="PF14309"/>
    </source>
</evidence>
<reference evidence="5" key="2">
    <citation type="submission" date="2025-08" db="UniProtKB">
        <authorList>
            <consortium name="RefSeq"/>
        </authorList>
    </citation>
    <scope>IDENTIFICATION</scope>
    <source>
        <tissue evidence="5">Leaves</tissue>
    </source>
</reference>
<dbReference type="InterPro" id="IPR033334">
    <property type="entry name" value="LNG1/2"/>
</dbReference>
<feature type="compositionally biased region" description="Polar residues" evidence="1">
    <location>
        <begin position="55"/>
        <end position="65"/>
    </location>
</feature>
<dbReference type="Proteomes" id="UP001652660">
    <property type="component" value="Chromosome 1e"/>
</dbReference>
<gene>
    <name evidence="5" type="primary">LOC113715866</name>
</gene>
<evidence type="ECO:0000259" key="3">
    <source>
        <dbReference type="Pfam" id="PF14383"/>
    </source>
</evidence>
<evidence type="ECO:0000313" key="5">
    <source>
        <dbReference type="RefSeq" id="XP_027095977.2"/>
    </source>
</evidence>
<feature type="compositionally biased region" description="Basic and acidic residues" evidence="1">
    <location>
        <begin position="423"/>
        <end position="433"/>
    </location>
</feature>
<accession>A0A6P6V292</accession>
<feature type="region of interest" description="Disordered" evidence="1">
    <location>
        <begin position="46"/>
        <end position="89"/>
    </location>
</feature>
<feature type="region of interest" description="Disordered" evidence="1">
    <location>
        <begin position="377"/>
        <end position="474"/>
    </location>
</feature>
<dbReference type="OrthoDB" id="1929599at2759"/>
<name>A0A6P6V292_COFAR</name>
<evidence type="ECO:0000313" key="4">
    <source>
        <dbReference type="Proteomes" id="UP001652660"/>
    </source>
</evidence>
<organism evidence="4 5">
    <name type="scientific">Coffea arabica</name>
    <name type="common">Arabian coffee</name>
    <dbReference type="NCBI Taxonomy" id="13443"/>
    <lineage>
        <taxon>Eukaryota</taxon>
        <taxon>Viridiplantae</taxon>
        <taxon>Streptophyta</taxon>
        <taxon>Embryophyta</taxon>
        <taxon>Tracheophyta</taxon>
        <taxon>Spermatophyta</taxon>
        <taxon>Magnoliopsida</taxon>
        <taxon>eudicotyledons</taxon>
        <taxon>Gunneridae</taxon>
        <taxon>Pentapetalae</taxon>
        <taxon>asterids</taxon>
        <taxon>lamiids</taxon>
        <taxon>Gentianales</taxon>
        <taxon>Rubiaceae</taxon>
        <taxon>Ixoroideae</taxon>
        <taxon>Gardenieae complex</taxon>
        <taxon>Bertiereae - Coffeeae clade</taxon>
        <taxon>Coffeeae</taxon>
        <taxon>Coffea</taxon>
    </lineage>
</organism>
<dbReference type="Pfam" id="PF14309">
    <property type="entry name" value="DUF4378"/>
    <property type="match status" value="1"/>
</dbReference>
<evidence type="ECO:0000256" key="1">
    <source>
        <dbReference type="SAM" id="MobiDB-lite"/>
    </source>
</evidence>
<dbReference type="InterPro" id="IPR025486">
    <property type="entry name" value="DUF4378"/>
</dbReference>
<feature type="region of interest" description="Disordered" evidence="1">
    <location>
        <begin position="139"/>
        <end position="204"/>
    </location>
</feature>
<dbReference type="InterPro" id="IPR032795">
    <property type="entry name" value="DUF3741-assoc"/>
</dbReference>
<proteinExistence type="predicted"/>
<sequence>MMAGMVQDQNLEKQFEKQIGCMAGFFQLFDRHQLITGKKAYSTKRLPPSKVIDQGSENSAASSPAISRELSKPQALKHPATPKPEQSHIASVPELRSPELLPPKSPLPLPIFELKEGTRSSWKFCKEAPRLSLDSRATVDAKGSLHPREIRTSSAISSANAAGDGDDKQRRSPSVIARLMGLERLPDSNPDPEPAKKVELRRSASESRVSRDLFQYRCIDGNSNNYFFQVKQPNQQQHSVSQNANAAAIGNKCPYSKAARPVDHHINWYSTFPSNNANAMSQQPKALNRGGMVPSPWKAPPHRRSFFDTADVFPEPKQAATVSVCGDIERKLKMRGIDEPSKDLETLKQILEALQLKGLLHSNRPFEQRNLVYDRSFPSEGSPIAVMRPASPRMGNDSPASRYGVRRNSNMTSSGEYSPTVSPRREGSSDRNRSTRSPTRVRSESNARRPNNSMVKPKPLNVETQRRAAVANESTEKRRVCGVEAPKVSSRRNGCSPDHQAVVMNRLPRNRRSTGEMYHKEKITTVVTEDESCSISESTFSTSSQTDTEQRWKVEEYRGGKSLLERCDKLLHSIAEMNAGDMQPSPVSVLDSSSLLFYKDESSSSSPSPVMKRSIDFKEDQSSEVDEETWGSVLFPVESKLEAAPEDYDFVYISQVLVASHCLPEDSDIFLLLEEQQYLEGKDISKVSRLRRRLIFDVIAEILERNGHLPPWKAFSWSDSQTVKSSVRKIWSEFRRIRERDTAEDLFDIIRGALKKDLAGDAINGWGECPVELSEAVLDIERLIFKDLIGETIRDLAAFGCKTTGSVTPRRKLVF</sequence>
<reference evidence="4" key="1">
    <citation type="journal article" date="2025" name="Foods">
        <title>Unveiling the Microbial Signatures of Arabica Coffee Cherries: Insights into Ripeness Specific Diversity, Functional Traits, and Implications for Quality and Safety.</title>
        <authorList>
            <consortium name="RefSeq"/>
            <person name="Tenea G.N."/>
            <person name="Cifuentes V."/>
            <person name="Reyes P."/>
            <person name="Cevallos-Vallejos M."/>
        </authorList>
    </citation>
    <scope>NUCLEOTIDE SEQUENCE [LARGE SCALE GENOMIC DNA]</scope>
</reference>
<feature type="domain" description="DUF3741" evidence="3">
    <location>
        <begin position="166"/>
        <end position="189"/>
    </location>
</feature>
<dbReference type="GeneID" id="113715866"/>
<feature type="domain" description="DUF4378" evidence="2">
    <location>
        <begin position="649"/>
        <end position="791"/>
    </location>
</feature>
<feature type="compositionally biased region" description="Basic and acidic residues" evidence="1">
    <location>
        <begin position="193"/>
        <end position="204"/>
    </location>
</feature>
<dbReference type="RefSeq" id="XP_027095977.2">
    <property type="nucleotide sequence ID" value="XM_027240176.2"/>
</dbReference>
<dbReference type="Pfam" id="PF14383">
    <property type="entry name" value="VARLMGL"/>
    <property type="match status" value="1"/>
</dbReference>
<keyword evidence="4" id="KW-1185">Reference proteome</keyword>
<protein>
    <submittedName>
        <fullName evidence="5">Uncharacterized protein isoform X2</fullName>
    </submittedName>
</protein>
<feature type="compositionally biased region" description="Polar residues" evidence="1">
    <location>
        <begin position="407"/>
        <end position="421"/>
    </location>
</feature>